<sequence>MSRQQEESANSFAAENHNNTYNRQKKRGRPRKICKEKMIVIQVEESSTLRGEAAGAEEGEVTSPPIQKKMRQRRKGLDCRIF</sequence>
<dbReference type="Proteomes" id="UP000828941">
    <property type="component" value="Chromosome 6"/>
</dbReference>
<name>A0ACB9NGE7_BAUVA</name>
<organism evidence="1 2">
    <name type="scientific">Bauhinia variegata</name>
    <name type="common">Purple orchid tree</name>
    <name type="synonym">Phanera variegata</name>
    <dbReference type="NCBI Taxonomy" id="167791"/>
    <lineage>
        <taxon>Eukaryota</taxon>
        <taxon>Viridiplantae</taxon>
        <taxon>Streptophyta</taxon>
        <taxon>Embryophyta</taxon>
        <taxon>Tracheophyta</taxon>
        <taxon>Spermatophyta</taxon>
        <taxon>Magnoliopsida</taxon>
        <taxon>eudicotyledons</taxon>
        <taxon>Gunneridae</taxon>
        <taxon>Pentapetalae</taxon>
        <taxon>rosids</taxon>
        <taxon>fabids</taxon>
        <taxon>Fabales</taxon>
        <taxon>Fabaceae</taxon>
        <taxon>Cercidoideae</taxon>
        <taxon>Cercideae</taxon>
        <taxon>Bauhiniinae</taxon>
        <taxon>Bauhinia</taxon>
    </lineage>
</organism>
<reference evidence="1 2" key="1">
    <citation type="journal article" date="2022" name="DNA Res.">
        <title>Chromosomal-level genome assembly of the orchid tree Bauhinia variegata (Leguminosae; Cercidoideae) supports the allotetraploid origin hypothesis of Bauhinia.</title>
        <authorList>
            <person name="Zhong Y."/>
            <person name="Chen Y."/>
            <person name="Zheng D."/>
            <person name="Pang J."/>
            <person name="Liu Y."/>
            <person name="Luo S."/>
            <person name="Meng S."/>
            <person name="Qian L."/>
            <person name="Wei D."/>
            <person name="Dai S."/>
            <person name="Zhou R."/>
        </authorList>
    </citation>
    <scope>NUCLEOTIDE SEQUENCE [LARGE SCALE GENOMIC DNA]</scope>
    <source>
        <strain evidence="1">BV-YZ2020</strain>
    </source>
</reference>
<keyword evidence="2" id="KW-1185">Reference proteome</keyword>
<proteinExistence type="predicted"/>
<dbReference type="EMBL" id="CM039431">
    <property type="protein sequence ID" value="KAI4335414.1"/>
    <property type="molecule type" value="Genomic_DNA"/>
</dbReference>
<accession>A0ACB9NGE7</accession>
<evidence type="ECO:0000313" key="2">
    <source>
        <dbReference type="Proteomes" id="UP000828941"/>
    </source>
</evidence>
<comment type="caution">
    <text evidence="1">The sequence shown here is derived from an EMBL/GenBank/DDBJ whole genome shotgun (WGS) entry which is preliminary data.</text>
</comment>
<protein>
    <submittedName>
        <fullName evidence="1">Uncharacterized protein</fullName>
    </submittedName>
</protein>
<evidence type="ECO:0000313" key="1">
    <source>
        <dbReference type="EMBL" id="KAI4335414.1"/>
    </source>
</evidence>
<gene>
    <name evidence="1" type="ORF">L6164_014059</name>
</gene>